<dbReference type="InterPro" id="IPR032820">
    <property type="entry name" value="ATPase_put"/>
</dbReference>
<accession>A0A1F4TIK9</accession>
<feature type="transmembrane region" description="Helical" evidence="1">
    <location>
        <begin position="43"/>
        <end position="64"/>
    </location>
</feature>
<keyword evidence="1" id="KW-1133">Transmembrane helix</keyword>
<dbReference type="STRING" id="1802583.A2311_04445"/>
<evidence type="ECO:0000313" key="2">
    <source>
        <dbReference type="EMBL" id="OGC32565.1"/>
    </source>
</evidence>
<dbReference type="EMBL" id="MEUF01000076">
    <property type="protein sequence ID" value="OGC32565.1"/>
    <property type="molecule type" value="Genomic_DNA"/>
</dbReference>
<name>A0A1F4TIK9_UNCSA</name>
<dbReference type="Proteomes" id="UP000178951">
    <property type="component" value="Unassembled WGS sequence"/>
</dbReference>
<keyword evidence="1" id="KW-0812">Transmembrane</keyword>
<gene>
    <name evidence="2" type="ORF">A2311_04445</name>
</gene>
<keyword evidence="1" id="KW-0472">Membrane</keyword>
<sequence length="70" mass="7644">MVSMAKTVWLDALSLGLEMAIAVFLGAFLGYQADVYWRTSPWGMVVGVLVGALAGFWNAVKLALRQDEHT</sequence>
<feature type="transmembrane region" description="Helical" evidence="1">
    <location>
        <begin position="12"/>
        <end position="31"/>
    </location>
</feature>
<dbReference type="Pfam" id="PF09527">
    <property type="entry name" value="ATPase_gene1"/>
    <property type="match status" value="1"/>
</dbReference>
<reference evidence="2 3" key="1">
    <citation type="journal article" date="2016" name="Nat. Commun.">
        <title>Thousands of microbial genomes shed light on interconnected biogeochemical processes in an aquifer system.</title>
        <authorList>
            <person name="Anantharaman K."/>
            <person name="Brown C.T."/>
            <person name="Hug L.A."/>
            <person name="Sharon I."/>
            <person name="Castelle C.J."/>
            <person name="Probst A.J."/>
            <person name="Thomas B.C."/>
            <person name="Singh A."/>
            <person name="Wilkins M.J."/>
            <person name="Karaoz U."/>
            <person name="Brodie E.L."/>
            <person name="Williams K.H."/>
            <person name="Hubbard S.S."/>
            <person name="Banfield J.F."/>
        </authorList>
    </citation>
    <scope>NUCLEOTIDE SEQUENCE [LARGE SCALE GENOMIC DNA]</scope>
</reference>
<evidence type="ECO:0000313" key="3">
    <source>
        <dbReference type="Proteomes" id="UP000178951"/>
    </source>
</evidence>
<comment type="caution">
    <text evidence="2">The sequence shown here is derived from an EMBL/GenBank/DDBJ whole genome shotgun (WGS) entry which is preliminary data.</text>
</comment>
<organism evidence="2 3">
    <name type="scientific">candidate division WOR-1 bacterium RIFOXYB2_FULL_48_7</name>
    <dbReference type="NCBI Taxonomy" id="1802583"/>
    <lineage>
        <taxon>Bacteria</taxon>
        <taxon>Bacillati</taxon>
        <taxon>Saganbacteria</taxon>
    </lineage>
</organism>
<proteinExistence type="predicted"/>
<protein>
    <submittedName>
        <fullName evidence="2">Uncharacterized protein</fullName>
    </submittedName>
</protein>
<dbReference type="AlphaFoldDB" id="A0A1F4TIK9"/>
<evidence type="ECO:0000256" key="1">
    <source>
        <dbReference type="SAM" id="Phobius"/>
    </source>
</evidence>